<dbReference type="EMBL" id="JAMYJR010000040">
    <property type="protein sequence ID" value="MCO8275866.1"/>
    <property type="molecule type" value="Genomic_DNA"/>
</dbReference>
<proteinExistence type="predicted"/>
<comment type="caution">
    <text evidence="2">The sequence shown here is derived from an EMBL/GenBank/DDBJ whole genome shotgun (WGS) entry which is preliminary data.</text>
</comment>
<evidence type="ECO:0000313" key="3">
    <source>
        <dbReference type="Proteomes" id="UP001523369"/>
    </source>
</evidence>
<sequence length="99" mass="10573">MLSFRQAGFQRRAAEGTRRSGGPVPAPSRFEDCRQALASAPIEYFRPKAGDTLCIQSSTDDPAFDADQGPIVGYAHIVKVTGTLKGSLSVKAAGWYVTP</sequence>
<evidence type="ECO:0000313" key="2">
    <source>
        <dbReference type="EMBL" id="MCO8275866.1"/>
    </source>
</evidence>
<keyword evidence="3" id="KW-1185">Reference proteome</keyword>
<gene>
    <name evidence="2" type="ORF">M1L60_35335</name>
</gene>
<reference evidence="2 3" key="1">
    <citation type="submission" date="2022-06" db="EMBL/GenBank/DDBJ databases">
        <title>New Species of the Genus Actinoplanes, ActinopZanes ferrugineus.</title>
        <authorList>
            <person name="Ding P."/>
        </authorList>
    </citation>
    <scope>NUCLEOTIDE SEQUENCE [LARGE SCALE GENOMIC DNA]</scope>
    <source>
        <strain evidence="2 3">TRM88003</strain>
    </source>
</reference>
<evidence type="ECO:0000256" key="1">
    <source>
        <dbReference type="SAM" id="MobiDB-lite"/>
    </source>
</evidence>
<feature type="region of interest" description="Disordered" evidence="1">
    <location>
        <begin position="1"/>
        <end position="28"/>
    </location>
</feature>
<organism evidence="2 3">
    <name type="scientific">Paractinoplanes aksuensis</name>
    <dbReference type="NCBI Taxonomy" id="2939490"/>
    <lineage>
        <taxon>Bacteria</taxon>
        <taxon>Bacillati</taxon>
        <taxon>Actinomycetota</taxon>
        <taxon>Actinomycetes</taxon>
        <taxon>Micromonosporales</taxon>
        <taxon>Micromonosporaceae</taxon>
        <taxon>Paractinoplanes</taxon>
    </lineage>
</organism>
<dbReference type="Proteomes" id="UP001523369">
    <property type="component" value="Unassembled WGS sequence"/>
</dbReference>
<accession>A0ABT1DYC0</accession>
<name>A0ABT1DYC0_9ACTN</name>
<dbReference type="RefSeq" id="WP_253241901.1">
    <property type="nucleotide sequence ID" value="NZ_JAMYJR010000040.1"/>
</dbReference>
<protein>
    <submittedName>
        <fullName evidence="2">Uncharacterized protein</fullName>
    </submittedName>
</protein>